<name>A0A8S5MIG5_9CAUD</name>
<sequence length="338" mass="35706">MSKFLDSVGLKHLWVKILAKMPKKVSQLENDANYITLAQVPEGAAASTTVPLMDGTADVGKETAFARGDHRHPSDTTKVDKVEGMGLSHNDYTTEEKTKLGGVEEGANKYIHPTHTAKASGLYKVTVDAEGHVSAAAPVEKADITGLGIPAQDTTYEDASTTAHGLMTAADKVKLDGIAEGANKYELPVAGADLGGVKTTSKVADAAGYEAAPIIEGVVYYKNDNTTYEDATGTVHGLMSAADKTKLDAFGSADTYALKEDISAVYRVKGSVNTYAELPAANNKKGDVYNVRKGTAEGEEDGMNYVWDGTKWDALGTFIVYEGLSNDEIDAAIAEAEA</sequence>
<organism evidence="6">
    <name type="scientific">Siphoviridae sp. ctAvK3</name>
    <dbReference type="NCBI Taxonomy" id="2826184"/>
    <lineage>
        <taxon>Viruses</taxon>
        <taxon>Duplodnaviria</taxon>
        <taxon>Heunggongvirae</taxon>
        <taxon>Uroviricota</taxon>
        <taxon>Caudoviricetes</taxon>
    </lineage>
</organism>
<accession>A0A8S5MIG5</accession>
<keyword evidence="5" id="KW-1160">Virus entry into host cell</keyword>
<dbReference type="GO" id="GO:0019062">
    <property type="term" value="P:virion attachment to host cell"/>
    <property type="evidence" value="ECO:0007669"/>
    <property type="project" value="UniProtKB-KW"/>
</dbReference>
<dbReference type="GO" id="GO:0046718">
    <property type="term" value="P:symbiont entry into host cell"/>
    <property type="evidence" value="ECO:0007669"/>
    <property type="project" value="UniProtKB-KW"/>
</dbReference>
<keyword evidence="2" id="KW-0945">Host-virus interaction</keyword>
<proteinExistence type="predicted"/>
<keyword evidence="4" id="KW-0946">Virion</keyword>
<dbReference type="InterPro" id="IPR022741">
    <property type="entry name" value="Phage_B103_Gp8"/>
</dbReference>
<evidence type="ECO:0000313" key="6">
    <source>
        <dbReference type="EMBL" id="DAD82014.1"/>
    </source>
</evidence>
<dbReference type="GO" id="GO:0044423">
    <property type="term" value="C:virion component"/>
    <property type="evidence" value="ECO:0007669"/>
    <property type="project" value="UniProtKB-KW"/>
</dbReference>
<evidence type="ECO:0000256" key="1">
    <source>
        <dbReference type="ARBA" id="ARBA00004328"/>
    </source>
</evidence>
<comment type="subcellular location">
    <subcellularLocation>
        <location evidence="1">Virion</location>
    </subcellularLocation>
</comment>
<protein>
    <submittedName>
        <fullName evidence="6">Uncharacterized protein</fullName>
    </submittedName>
</protein>
<dbReference type="EMBL" id="BK014910">
    <property type="protein sequence ID" value="DAD82014.1"/>
    <property type="molecule type" value="Genomic_DNA"/>
</dbReference>
<evidence type="ECO:0000256" key="2">
    <source>
        <dbReference type="ARBA" id="ARBA00022581"/>
    </source>
</evidence>
<evidence type="ECO:0000256" key="4">
    <source>
        <dbReference type="ARBA" id="ARBA00022844"/>
    </source>
</evidence>
<evidence type="ECO:0000256" key="5">
    <source>
        <dbReference type="ARBA" id="ARBA00023296"/>
    </source>
</evidence>
<dbReference type="Pfam" id="PF11133">
    <property type="entry name" value="Phage_head_fibr"/>
    <property type="match status" value="1"/>
</dbReference>
<evidence type="ECO:0000256" key="3">
    <source>
        <dbReference type="ARBA" id="ARBA00022804"/>
    </source>
</evidence>
<keyword evidence="3" id="KW-1161">Viral attachment to host cell</keyword>
<reference evidence="6" key="1">
    <citation type="journal article" date="2021" name="Proc. Natl. Acad. Sci. U.S.A.">
        <title>A Catalog of Tens of Thousands of Viruses from Human Metagenomes Reveals Hidden Associations with Chronic Diseases.</title>
        <authorList>
            <person name="Tisza M.J."/>
            <person name="Buck C.B."/>
        </authorList>
    </citation>
    <scope>NUCLEOTIDE SEQUENCE</scope>
    <source>
        <strain evidence="6">CtAvK3</strain>
    </source>
</reference>